<dbReference type="OrthoDB" id="686384at2759"/>
<dbReference type="Proteomes" id="UP001147747">
    <property type="component" value="Unassembled WGS sequence"/>
</dbReference>
<evidence type="ECO:0000259" key="7">
    <source>
        <dbReference type="Pfam" id="PF01902"/>
    </source>
</evidence>
<evidence type="ECO:0000256" key="3">
    <source>
        <dbReference type="ARBA" id="ARBA00029814"/>
    </source>
</evidence>
<dbReference type="SUPFAM" id="SSF55298">
    <property type="entry name" value="YjgF-like"/>
    <property type="match status" value="2"/>
</dbReference>
<comment type="caution">
    <text evidence="8">The sequence shown here is derived from an EMBL/GenBank/DDBJ whole genome shotgun (WGS) entry which is preliminary data.</text>
</comment>
<dbReference type="Pfam" id="PF01902">
    <property type="entry name" value="Diphthami_syn_2"/>
    <property type="match status" value="1"/>
</dbReference>
<evidence type="ECO:0000256" key="4">
    <source>
        <dbReference type="ARBA" id="ARBA00031552"/>
    </source>
</evidence>
<dbReference type="CDD" id="cd06155">
    <property type="entry name" value="eu_AANH_C_1"/>
    <property type="match status" value="1"/>
</dbReference>
<dbReference type="AlphaFoldDB" id="A0A9W9VDF1"/>
<dbReference type="Pfam" id="PF01042">
    <property type="entry name" value="Ribonuc_L-PSP"/>
    <property type="match status" value="1"/>
</dbReference>
<dbReference type="GeneID" id="81377177"/>
<dbReference type="EC" id="6.3.1.14" evidence="1"/>
<evidence type="ECO:0000256" key="1">
    <source>
        <dbReference type="ARBA" id="ARBA00012089"/>
    </source>
</evidence>
<dbReference type="EMBL" id="JAPZBU010000012">
    <property type="protein sequence ID" value="KAJ5376674.1"/>
    <property type="molecule type" value="Genomic_DNA"/>
</dbReference>
<dbReference type="GO" id="GO:0017183">
    <property type="term" value="P:protein histidyl modification to diphthamide"/>
    <property type="evidence" value="ECO:0007669"/>
    <property type="project" value="TreeGrafter"/>
</dbReference>
<dbReference type="Gene3D" id="3.90.1490.10">
    <property type="entry name" value="putative n-type atp pyrophosphatase, domain 2"/>
    <property type="match status" value="1"/>
</dbReference>
<evidence type="ECO:0000256" key="2">
    <source>
        <dbReference type="ARBA" id="ARBA00018426"/>
    </source>
</evidence>
<dbReference type="InterPro" id="IPR030662">
    <property type="entry name" value="DPH6/MJ0570"/>
</dbReference>
<evidence type="ECO:0000256" key="6">
    <source>
        <dbReference type="SAM" id="MobiDB-lite"/>
    </source>
</evidence>
<feature type="compositionally biased region" description="Low complexity" evidence="6">
    <location>
        <begin position="127"/>
        <end position="138"/>
    </location>
</feature>
<reference evidence="8" key="2">
    <citation type="journal article" date="2023" name="IMA Fungus">
        <title>Comparative genomic study of the Penicillium genus elucidates a diverse pangenome and 15 lateral gene transfer events.</title>
        <authorList>
            <person name="Petersen C."/>
            <person name="Sorensen T."/>
            <person name="Nielsen M.R."/>
            <person name="Sondergaard T.E."/>
            <person name="Sorensen J.L."/>
            <person name="Fitzpatrick D.A."/>
            <person name="Frisvad J.C."/>
            <person name="Nielsen K.L."/>
        </authorList>
    </citation>
    <scope>NUCLEOTIDE SEQUENCE</scope>
    <source>
        <strain evidence="8">IBT 29677</strain>
    </source>
</reference>
<gene>
    <name evidence="8" type="ORF">N7509_013560</name>
</gene>
<protein>
    <recommendedName>
        <fullName evidence="2">Diphthine--ammonia ligase</fullName>
        <ecNumber evidence="1">6.3.1.14</ecNumber>
    </recommendedName>
    <alternativeName>
        <fullName evidence="3">Diphthamide synthase</fullName>
    </alternativeName>
    <alternativeName>
        <fullName evidence="4">Diphthamide synthetase</fullName>
    </alternativeName>
</protein>
<dbReference type="PANTHER" id="PTHR12196">
    <property type="entry name" value="DOMAIN OF UNKNOWN FUNCTION 71 DUF71 -CONTAINING PROTEIN"/>
    <property type="match status" value="1"/>
</dbReference>
<dbReference type="InterPro" id="IPR006175">
    <property type="entry name" value="YjgF/YER057c/UK114"/>
</dbReference>
<reference evidence="8" key="1">
    <citation type="submission" date="2022-12" db="EMBL/GenBank/DDBJ databases">
        <authorList>
            <person name="Petersen C."/>
        </authorList>
    </citation>
    <scope>NUCLEOTIDE SEQUENCE</scope>
    <source>
        <strain evidence="8">IBT 29677</strain>
    </source>
</reference>
<feature type="domain" description="Diphthamide synthase" evidence="7">
    <location>
        <begin position="139"/>
        <end position="285"/>
    </location>
</feature>
<dbReference type="PANTHER" id="PTHR12196:SF2">
    <property type="entry name" value="DIPHTHINE--AMMONIA LIGASE"/>
    <property type="match status" value="1"/>
</dbReference>
<proteinExistence type="predicted"/>
<dbReference type="InterPro" id="IPR035959">
    <property type="entry name" value="RutC-like_sf"/>
</dbReference>
<organism evidence="8 9">
    <name type="scientific">Penicillium cosmopolitanum</name>
    <dbReference type="NCBI Taxonomy" id="1131564"/>
    <lineage>
        <taxon>Eukaryota</taxon>
        <taxon>Fungi</taxon>
        <taxon>Dikarya</taxon>
        <taxon>Ascomycota</taxon>
        <taxon>Pezizomycotina</taxon>
        <taxon>Eurotiomycetes</taxon>
        <taxon>Eurotiomycetidae</taxon>
        <taxon>Eurotiales</taxon>
        <taxon>Aspergillaceae</taxon>
        <taxon>Penicillium</taxon>
    </lineage>
</organism>
<dbReference type="FunFam" id="3.40.50.620:FF:000444">
    <property type="entry name" value="Adenine nucleotide alpha hydrolases-like protein"/>
    <property type="match status" value="1"/>
</dbReference>
<keyword evidence="9" id="KW-1185">Reference proteome</keyword>
<dbReference type="RefSeq" id="XP_056481704.1">
    <property type="nucleotide sequence ID" value="XM_056638197.1"/>
</dbReference>
<feature type="region of interest" description="Disordered" evidence="6">
    <location>
        <begin position="117"/>
        <end position="138"/>
    </location>
</feature>
<evidence type="ECO:0000313" key="8">
    <source>
        <dbReference type="EMBL" id="KAJ5376674.1"/>
    </source>
</evidence>
<name>A0A9W9VDF1_9EURO</name>
<feature type="region of interest" description="Disordered" evidence="6">
    <location>
        <begin position="321"/>
        <end position="347"/>
    </location>
</feature>
<dbReference type="GO" id="GO:0017178">
    <property type="term" value="F:diphthine-ammonia ligase activity"/>
    <property type="evidence" value="ECO:0007669"/>
    <property type="project" value="UniProtKB-EC"/>
</dbReference>
<dbReference type="Gene3D" id="3.30.1330.40">
    <property type="entry name" value="RutC-like"/>
    <property type="match status" value="2"/>
</dbReference>
<dbReference type="SUPFAM" id="SSF52402">
    <property type="entry name" value="Adenine nucleotide alpha hydrolases-like"/>
    <property type="match status" value="1"/>
</dbReference>
<dbReference type="InterPro" id="IPR014729">
    <property type="entry name" value="Rossmann-like_a/b/a_fold"/>
</dbReference>
<dbReference type="CDD" id="cd06156">
    <property type="entry name" value="eu_AANH_C_2"/>
    <property type="match status" value="1"/>
</dbReference>
<evidence type="ECO:0000256" key="5">
    <source>
        <dbReference type="ARBA" id="ARBA00048108"/>
    </source>
</evidence>
<dbReference type="InterPro" id="IPR002761">
    <property type="entry name" value="Diphthami_syn_dom"/>
</dbReference>
<comment type="catalytic activity">
    <reaction evidence="5">
        <text>diphthine-[translation elongation factor 2] + NH4(+) + ATP = diphthamide-[translation elongation factor 2] + AMP + diphosphate + H(+)</text>
        <dbReference type="Rhea" id="RHEA:19753"/>
        <dbReference type="Rhea" id="RHEA-COMP:10172"/>
        <dbReference type="Rhea" id="RHEA-COMP:10174"/>
        <dbReference type="ChEBI" id="CHEBI:15378"/>
        <dbReference type="ChEBI" id="CHEBI:16692"/>
        <dbReference type="ChEBI" id="CHEBI:28938"/>
        <dbReference type="ChEBI" id="CHEBI:30616"/>
        <dbReference type="ChEBI" id="CHEBI:33019"/>
        <dbReference type="ChEBI" id="CHEBI:82696"/>
        <dbReference type="ChEBI" id="CHEBI:456215"/>
        <dbReference type="EC" id="6.3.1.14"/>
    </reaction>
</comment>
<evidence type="ECO:0000313" key="9">
    <source>
        <dbReference type="Proteomes" id="UP001147747"/>
    </source>
</evidence>
<sequence>MSNTQPTIPTGLNVIALVSGGKDSLFSILHCIRNGHKVIALANLHPELKIKTNTSTTEKATENEDDEDEEEDIDSFMYQTIGHSVIPLYEEALGIPLYRAPITGGAVDTSRIYRQDAVSESSEDVPAGSGSDAVGAGADETESLVPLLTRIMKAHPEANAVSAGAILSTYQRTRIENVAGRLGLTPLAWLWNYPTLPAPAERDADPTTVREAGLLEDMAAAGCDARIIKVASGGLDDGFLWENVSGSAGGGRVFRRRIVKAMSRFAEAEDIRGAVLGEGGEYETLAEQQQEQSDTAPEDIRRPALFDEKFATLLNELSTGPGVVNDSTAETSTPLSSPPSPSPTWTIEPITRQTKTTWTISNLIAPEAGPDTTSQMSAISTKIQKALSSSPCSTEDIIFATVLLRTMNDFTPMNKIYVSLFQKPNPPARATVACGDTLPDGVNVMISFVVDRGARNARQGLHVQSRSYWAPANIGPYSQALSVPLEVGGSENPQNDQTRLVYVAGQIPLEPASMEMAAATGNGSESAFGHYSHRATLALQHMWRIGEAMQVNWWAGAVAFLVRGGNDQTHIRTQARIAWRLWKNIHTADTPGDDDDDEDEEGPQFDAWDIKYGRQTEDVVAQTWKLPDFDIIDKSNSNSSATTSTTSLSPFLAVEVDQLPRDSDIEWQGLGYRCGNVSIEDQVDRTASIADGKYAYTCIEIFSGESASKEMLAAILESLSLNRRLSQAVLYTTQRVTEDFWVGQVVPCRSIWGREGKELFAGVVLQEEIEV</sequence>
<dbReference type="Gene3D" id="3.40.50.620">
    <property type="entry name" value="HUPs"/>
    <property type="match status" value="1"/>
</dbReference>
<accession>A0A9W9VDF1</accession>
<dbReference type="CDD" id="cd01994">
    <property type="entry name" value="AANH_PF0828-like"/>
    <property type="match status" value="1"/>
</dbReference>